<sequence length="85" mass="9402">MILGNLKVRAQFINVYGEASNVPTATAGWIDETSGVYEFAFFLIMGIGGQPSRILMEVDLLLHLAKLTSIKLWSIQTLKPLLSCF</sequence>
<keyword evidence="2" id="KW-1185">Reference proteome</keyword>
<protein>
    <submittedName>
        <fullName evidence="1">Uncharacterized protein</fullName>
    </submittedName>
</protein>
<dbReference type="EMBL" id="CM017707">
    <property type="protein sequence ID" value="TYG61256.1"/>
    <property type="molecule type" value="Genomic_DNA"/>
</dbReference>
<name>A0A5D2C0G1_GOSDA</name>
<organism evidence="1 2">
    <name type="scientific">Gossypium darwinii</name>
    <name type="common">Darwin's cotton</name>
    <name type="synonym">Gossypium barbadense var. darwinii</name>
    <dbReference type="NCBI Taxonomy" id="34276"/>
    <lineage>
        <taxon>Eukaryota</taxon>
        <taxon>Viridiplantae</taxon>
        <taxon>Streptophyta</taxon>
        <taxon>Embryophyta</taxon>
        <taxon>Tracheophyta</taxon>
        <taxon>Spermatophyta</taxon>
        <taxon>Magnoliopsida</taxon>
        <taxon>eudicotyledons</taxon>
        <taxon>Gunneridae</taxon>
        <taxon>Pentapetalae</taxon>
        <taxon>rosids</taxon>
        <taxon>malvids</taxon>
        <taxon>Malvales</taxon>
        <taxon>Malvaceae</taxon>
        <taxon>Malvoideae</taxon>
        <taxon>Gossypium</taxon>
    </lineage>
</organism>
<dbReference type="Proteomes" id="UP000323506">
    <property type="component" value="Chromosome D07"/>
</dbReference>
<evidence type="ECO:0000313" key="1">
    <source>
        <dbReference type="EMBL" id="TYG61256.1"/>
    </source>
</evidence>
<proteinExistence type="predicted"/>
<accession>A0A5D2C0G1</accession>
<evidence type="ECO:0000313" key="2">
    <source>
        <dbReference type="Proteomes" id="UP000323506"/>
    </source>
</evidence>
<gene>
    <name evidence="1" type="ORF">ES288_D07G133000v1</name>
</gene>
<dbReference type="AlphaFoldDB" id="A0A5D2C0G1"/>
<reference evidence="1 2" key="1">
    <citation type="submission" date="2019-06" db="EMBL/GenBank/DDBJ databases">
        <title>WGS assembly of Gossypium darwinii.</title>
        <authorList>
            <person name="Chen Z.J."/>
            <person name="Sreedasyam A."/>
            <person name="Ando A."/>
            <person name="Song Q."/>
            <person name="De L."/>
            <person name="Hulse-Kemp A."/>
            <person name="Ding M."/>
            <person name="Ye W."/>
            <person name="Kirkbride R."/>
            <person name="Jenkins J."/>
            <person name="Plott C."/>
            <person name="Lovell J."/>
            <person name="Lin Y.-M."/>
            <person name="Vaughn R."/>
            <person name="Liu B."/>
            <person name="Li W."/>
            <person name="Simpson S."/>
            <person name="Scheffler B."/>
            <person name="Saski C."/>
            <person name="Grover C."/>
            <person name="Hu G."/>
            <person name="Conover J."/>
            <person name="Carlson J."/>
            <person name="Shu S."/>
            <person name="Boston L."/>
            <person name="Williams M."/>
            <person name="Peterson D."/>
            <person name="Mcgee K."/>
            <person name="Jones D."/>
            <person name="Wendel J."/>
            <person name="Stelly D."/>
            <person name="Grimwood J."/>
            <person name="Schmutz J."/>
        </authorList>
    </citation>
    <scope>NUCLEOTIDE SEQUENCE [LARGE SCALE GENOMIC DNA]</scope>
    <source>
        <strain evidence="1">1808015.09</strain>
    </source>
</reference>